<feature type="domain" description="LysM" evidence="2">
    <location>
        <begin position="197"/>
        <end position="244"/>
    </location>
</feature>
<proteinExistence type="predicted"/>
<keyword evidence="1" id="KW-0732">Signal</keyword>
<dbReference type="InterPro" id="IPR018392">
    <property type="entry name" value="LysM"/>
</dbReference>
<accession>A0A6N3Z174</accession>
<gene>
    <name evidence="3" type="ORF">GNP77_01740</name>
</gene>
<evidence type="ECO:0000256" key="1">
    <source>
        <dbReference type="SAM" id="SignalP"/>
    </source>
</evidence>
<organism evidence="3 4">
    <name type="scientific">Aliivibrio fischeri</name>
    <name type="common">Vibrio fischeri</name>
    <dbReference type="NCBI Taxonomy" id="668"/>
    <lineage>
        <taxon>Bacteria</taxon>
        <taxon>Pseudomonadati</taxon>
        <taxon>Pseudomonadota</taxon>
        <taxon>Gammaproteobacteria</taxon>
        <taxon>Vibrionales</taxon>
        <taxon>Vibrionaceae</taxon>
        <taxon>Aliivibrio</taxon>
    </lineage>
</organism>
<dbReference type="CDD" id="cd00118">
    <property type="entry name" value="LysM"/>
    <property type="match status" value="1"/>
</dbReference>
<dbReference type="InterPro" id="IPR036779">
    <property type="entry name" value="LysM_dom_sf"/>
</dbReference>
<evidence type="ECO:0000313" key="4">
    <source>
        <dbReference type="Proteomes" id="UP000435323"/>
    </source>
</evidence>
<dbReference type="SUPFAM" id="SSF54106">
    <property type="entry name" value="LysM domain"/>
    <property type="match status" value="1"/>
</dbReference>
<dbReference type="Pfam" id="PF01476">
    <property type="entry name" value="LysM"/>
    <property type="match status" value="1"/>
</dbReference>
<dbReference type="InterPro" id="IPR011250">
    <property type="entry name" value="OMP/PagP_B-barrel"/>
</dbReference>
<evidence type="ECO:0000313" key="3">
    <source>
        <dbReference type="EMBL" id="MUK44090.1"/>
    </source>
</evidence>
<dbReference type="RefSeq" id="WP_155657328.1">
    <property type="nucleotide sequence ID" value="NZ_WOBO01000004.1"/>
</dbReference>
<dbReference type="SUPFAM" id="SSF56925">
    <property type="entry name" value="OMPA-like"/>
    <property type="match status" value="1"/>
</dbReference>
<feature type="chain" id="PRO_5026887788" evidence="1">
    <location>
        <begin position="20"/>
        <end position="250"/>
    </location>
</feature>
<sequence>MKFISVLPLLMCMASLSYAEGVYTLSPFQISGGITASVLSDVSESESIGYEGMVGYRLRDYFLLEAGLAHYNFSDSEVTNFTPIVIRFKSMLPVSDYASLYMGGGAAYDGESFPLLTTGINYRIDRNWYMDIGYQGIFNIHSVESDVYSFNISFVYQFSNQEKETSIVETAPIVPVVKEEKTRQATDNLEVCVKRSDTYIVKEGDYIISIARKHNMTLEYFLKINTQFSNRNLDLIYPDEIITYNYIDCK</sequence>
<protein>
    <submittedName>
        <fullName evidence="3">LysM peptidoglycan-binding domain-containing protein</fullName>
    </submittedName>
</protein>
<comment type="caution">
    <text evidence="3">The sequence shown here is derived from an EMBL/GenBank/DDBJ whole genome shotgun (WGS) entry which is preliminary data.</text>
</comment>
<dbReference type="Proteomes" id="UP000435323">
    <property type="component" value="Unassembled WGS sequence"/>
</dbReference>
<name>A0A6N3Z174_ALIFS</name>
<dbReference type="AlphaFoldDB" id="A0A6N3Z174"/>
<evidence type="ECO:0000259" key="2">
    <source>
        <dbReference type="PROSITE" id="PS51782"/>
    </source>
</evidence>
<dbReference type="EMBL" id="WOBO01000004">
    <property type="protein sequence ID" value="MUK44090.1"/>
    <property type="molecule type" value="Genomic_DNA"/>
</dbReference>
<feature type="signal peptide" evidence="1">
    <location>
        <begin position="1"/>
        <end position="19"/>
    </location>
</feature>
<reference evidence="3 4" key="1">
    <citation type="submission" date="2019-11" db="EMBL/GenBank/DDBJ databases">
        <title>Using colonization assays and comparative genomics to discover symbiosis behaviors and factors in Vibrio fischeri.</title>
        <authorList>
            <person name="Bongrand C."/>
            <person name="Moriano-Gutierrez S."/>
            <person name="Arevalo P."/>
            <person name="Mcfall-Ngai M."/>
            <person name="Visick K."/>
            <person name="Polz M.F."/>
            <person name="Ruby E.G."/>
        </authorList>
    </citation>
    <scope>NUCLEOTIDE SEQUENCE [LARGE SCALE GENOMIC DNA]</scope>
    <source>
        <strain evidence="4">emors.3.2</strain>
    </source>
</reference>
<dbReference type="Gene3D" id="2.40.160.20">
    <property type="match status" value="1"/>
</dbReference>
<dbReference type="PROSITE" id="PS51782">
    <property type="entry name" value="LYSM"/>
    <property type="match status" value="1"/>
</dbReference>
<dbReference type="Gene3D" id="3.10.350.10">
    <property type="entry name" value="LysM domain"/>
    <property type="match status" value="1"/>
</dbReference>